<reference evidence="1" key="1">
    <citation type="submission" date="2011-03" db="EMBL/GenBank/DDBJ databases">
        <title>The Genome Sequence of Nematocida sp1 strain ERTm2.</title>
        <authorList>
            <consortium name="The Broad Institute Genome Sequencing Platform"/>
            <consortium name="The Broad Institute Genome Sequencing Center for Infectious Disease"/>
            <person name="Cuomo C."/>
            <person name="Troemel E."/>
            <person name="Young S.K."/>
            <person name="Zeng Q."/>
            <person name="Gargeya S."/>
            <person name="Fitzgerald M."/>
            <person name="Haas B."/>
            <person name="Abouelleil A."/>
            <person name="Alvarado L."/>
            <person name="Arachchi H.M."/>
            <person name="Berlin A."/>
            <person name="Brown A."/>
            <person name="Chapman S.B."/>
            <person name="Chen Z."/>
            <person name="Dunbar C."/>
            <person name="Freedman E."/>
            <person name="Gearin G."/>
            <person name="Gellesch M."/>
            <person name="Goldberg J."/>
            <person name="Griggs A."/>
            <person name="Gujja S."/>
            <person name="Heilman E.R."/>
            <person name="Heiman D."/>
            <person name="Howarth C."/>
            <person name="Larson L."/>
            <person name="Lui A."/>
            <person name="MacDonald P.J.P."/>
            <person name="Mehta T."/>
            <person name="Montmayeur A."/>
            <person name="Murphy C."/>
            <person name="Neiman D."/>
            <person name="Pearson M."/>
            <person name="Priest M."/>
            <person name="Roberts A."/>
            <person name="Saif S."/>
            <person name="Shea T."/>
            <person name="Shenoy N."/>
            <person name="Sisk P."/>
            <person name="Stolte C."/>
            <person name="Sykes S."/>
            <person name="White J."/>
            <person name="Yandava C."/>
            <person name="Wortman J."/>
            <person name="Nusbaum C."/>
            <person name="Birren B."/>
        </authorList>
    </citation>
    <scope>NUCLEOTIDE SEQUENCE</scope>
    <source>
        <strain evidence="1">ERTm2</strain>
    </source>
</reference>
<organism evidence="1">
    <name type="scientific">Nematocida ausubeli (strain ATCC PRA-371 / ERTm2)</name>
    <name type="common">Nematode killer fungus</name>
    <dbReference type="NCBI Taxonomy" id="1913371"/>
    <lineage>
        <taxon>Eukaryota</taxon>
        <taxon>Fungi</taxon>
        <taxon>Fungi incertae sedis</taxon>
        <taxon>Microsporidia</taxon>
        <taxon>Nematocida</taxon>
    </lineage>
</organism>
<dbReference type="EMBL" id="JH604637">
    <property type="protein sequence ID" value="EHY64841.1"/>
    <property type="molecule type" value="Genomic_DNA"/>
</dbReference>
<dbReference type="AlphaFoldDB" id="H8ZE76"/>
<feature type="non-terminal residue" evidence="1">
    <location>
        <position position="1"/>
    </location>
</feature>
<name>H8ZE76_NEMA1</name>
<accession>H8ZE76</accession>
<dbReference type="HOGENOM" id="CLU_1932577_0_0_1"/>
<evidence type="ECO:0000313" key="1">
    <source>
        <dbReference type="EMBL" id="EHY64841.1"/>
    </source>
</evidence>
<proteinExistence type="predicted"/>
<dbReference type="Proteomes" id="UP000005622">
    <property type="component" value="Unassembled WGS sequence"/>
</dbReference>
<sequence length="131" mass="14364">PLDQLPVPHLFTDLLSNLSKPESVAALLEARVQQADAECNEDLDSEYIATDGEEEHNATVVPDPAAMMETLMTSPLFQKQREMNILEGNIVEDFSHACSPEMQKGMDAALSYIMHVGVPTPIARCVSPKNI</sequence>
<gene>
    <name evidence="1" type="ORF">NERG_01897</name>
</gene>
<protein>
    <submittedName>
        <fullName evidence="1">Uncharacterized protein</fullName>
    </submittedName>
</protein>